<dbReference type="Pfam" id="PF00172">
    <property type="entry name" value="Zn_clus"/>
    <property type="match status" value="1"/>
</dbReference>
<dbReference type="InterPro" id="IPR050815">
    <property type="entry name" value="TF_fung"/>
</dbReference>
<keyword evidence="5" id="KW-0539">Nucleus</keyword>
<evidence type="ECO:0000256" key="4">
    <source>
        <dbReference type="ARBA" id="ARBA00023163"/>
    </source>
</evidence>
<dbReference type="InterPro" id="IPR001138">
    <property type="entry name" value="Zn2Cys6_DnaBD"/>
</dbReference>
<reference evidence="8" key="1">
    <citation type="submission" date="2021-06" db="EMBL/GenBank/DDBJ databases">
        <title>Comparative genomics, transcriptomics and evolutionary studies reveal genomic signatures of adaptation to plant cell wall in hemibiotrophic fungi.</title>
        <authorList>
            <consortium name="DOE Joint Genome Institute"/>
            <person name="Baroncelli R."/>
            <person name="Diaz J.F."/>
            <person name="Benocci T."/>
            <person name="Peng M."/>
            <person name="Battaglia E."/>
            <person name="Haridas S."/>
            <person name="Andreopoulos W."/>
            <person name="Labutti K."/>
            <person name="Pangilinan J."/>
            <person name="Floch G.L."/>
            <person name="Makela M.R."/>
            <person name="Henrissat B."/>
            <person name="Grigoriev I.V."/>
            <person name="Crouch J.A."/>
            <person name="De Vries R.P."/>
            <person name="Sukno S.A."/>
            <person name="Thon M.R."/>
        </authorList>
    </citation>
    <scope>NUCLEOTIDE SEQUENCE</scope>
    <source>
        <strain evidence="8">CBS 193.32</strain>
    </source>
</reference>
<comment type="subcellular location">
    <subcellularLocation>
        <location evidence="1">Nucleus</location>
    </subcellularLocation>
</comment>
<keyword evidence="4" id="KW-0804">Transcription</keyword>
<evidence type="ECO:0000256" key="2">
    <source>
        <dbReference type="ARBA" id="ARBA00022723"/>
    </source>
</evidence>
<feature type="domain" description="Zn(2)-C6 fungal-type" evidence="7">
    <location>
        <begin position="33"/>
        <end position="63"/>
    </location>
</feature>
<dbReference type="InterPro" id="IPR036864">
    <property type="entry name" value="Zn2-C6_fun-type_DNA-bd_sf"/>
</dbReference>
<evidence type="ECO:0000256" key="1">
    <source>
        <dbReference type="ARBA" id="ARBA00004123"/>
    </source>
</evidence>
<name>A0AAJ0ATR4_9PEZI</name>
<evidence type="ECO:0000256" key="3">
    <source>
        <dbReference type="ARBA" id="ARBA00023015"/>
    </source>
</evidence>
<keyword evidence="3" id="KW-0805">Transcription regulation</keyword>
<dbReference type="CDD" id="cd00067">
    <property type="entry name" value="GAL4"/>
    <property type="match status" value="1"/>
</dbReference>
<dbReference type="GO" id="GO:0008270">
    <property type="term" value="F:zinc ion binding"/>
    <property type="evidence" value="ECO:0007669"/>
    <property type="project" value="InterPro"/>
</dbReference>
<dbReference type="SMART" id="SM00066">
    <property type="entry name" value="GAL4"/>
    <property type="match status" value="1"/>
</dbReference>
<keyword evidence="9" id="KW-1185">Reference proteome</keyword>
<dbReference type="SUPFAM" id="SSF57701">
    <property type="entry name" value="Zn2/Cys6 DNA-binding domain"/>
    <property type="match status" value="1"/>
</dbReference>
<proteinExistence type="predicted"/>
<dbReference type="PROSITE" id="PS00463">
    <property type="entry name" value="ZN2_CY6_FUNGAL_1"/>
    <property type="match status" value="1"/>
</dbReference>
<dbReference type="Gene3D" id="4.10.240.10">
    <property type="entry name" value="Zn(2)-C6 fungal-type DNA-binding domain"/>
    <property type="match status" value="1"/>
</dbReference>
<evidence type="ECO:0000259" key="7">
    <source>
        <dbReference type="PROSITE" id="PS50048"/>
    </source>
</evidence>
<evidence type="ECO:0000256" key="6">
    <source>
        <dbReference type="SAM" id="MobiDB-lite"/>
    </source>
</evidence>
<dbReference type="PROSITE" id="PS50048">
    <property type="entry name" value="ZN2_CY6_FUNGAL_2"/>
    <property type="match status" value="1"/>
</dbReference>
<comment type="caution">
    <text evidence="8">The sequence shown here is derived from an EMBL/GenBank/DDBJ whole genome shotgun (WGS) entry which is preliminary data.</text>
</comment>
<dbReference type="PANTHER" id="PTHR47338:SF4">
    <property type="entry name" value="ZN(II)2CYS6 TRANSCRIPTION FACTOR (EUROFUNG)"/>
    <property type="match status" value="1"/>
</dbReference>
<evidence type="ECO:0000313" key="9">
    <source>
        <dbReference type="Proteomes" id="UP001224890"/>
    </source>
</evidence>
<feature type="region of interest" description="Disordered" evidence="6">
    <location>
        <begin position="1"/>
        <end position="26"/>
    </location>
</feature>
<dbReference type="AlphaFoldDB" id="A0AAJ0ATR4"/>
<dbReference type="GO" id="GO:0006351">
    <property type="term" value="P:DNA-templated transcription"/>
    <property type="evidence" value="ECO:0007669"/>
    <property type="project" value="InterPro"/>
</dbReference>
<dbReference type="GO" id="GO:0003677">
    <property type="term" value="F:DNA binding"/>
    <property type="evidence" value="ECO:0007669"/>
    <property type="project" value="InterPro"/>
</dbReference>
<dbReference type="CDD" id="cd12148">
    <property type="entry name" value="fungal_TF_MHR"/>
    <property type="match status" value="1"/>
</dbReference>
<dbReference type="GO" id="GO:0000981">
    <property type="term" value="F:DNA-binding transcription factor activity, RNA polymerase II-specific"/>
    <property type="evidence" value="ECO:0007669"/>
    <property type="project" value="InterPro"/>
</dbReference>
<dbReference type="PANTHER" id="PTHR47338">
    <property type="entry name" value="ZN(II)2CYS6 TRANSCRIPTION FACTOR (EUROFUNG)-RELATED"/>
    <property type="match status" value="1"/>
</dbReference>
<evidence type="ECO:0000256" key="5">
    <source>
        <dbReference type="ARBA" id="ARBA00023242"/>
    </source>
</evidence>
<keyword evidence="2" id="KW-0479">Metal-binding</keyword>
<gene>
    <name evidence="8" type="ORF">BDP55DRAFT_341591</name>
</gene>
<dbReference type="GeneID" id="85451453"/>
<dbReference type="SMART" id="SM00906">
    <property type="entry name" value="Fungal_trans"/>
    <property type="match status" value="1"/>
</dbReference>
<dbReference type="RefSeq" id="XP_060433896.1">
    <property type="nucleotide sequence ID" value="XM_060566927.1"/>
</dbReference>
<evidence type="ECO:0000313" key="8">
    <source>
        <dbReference type="EMBL" id="KAK1690201.1"/>
    </source>
</evidence>
<dbReference type="Pfam" id="PF04082">
    <property type="entry name" value="Fungal_trans"/>
    <property type="match status" value="1"/>
</dbReference>
<dbReference type="Proteomes" id="UP001224890">
    <property type="component" value="Unassembled WGS sequence"/>
</dbReference>
<accession>A0AAJ0ATR4</accession>
<dbReference type="EMBL" id="JAHMHR010000006">
    <property type="protein sequence ID" value="KAK1690201.1"/>
    <property type="molecule type" value="Genomic_DNA"/>
</dbReference>
<protein>
    <submittedName>
        <fullName evidence="8">Fungal-specific transcription factor domain-containing protein</fullName>
    </submittedName>
</protein>
<dbReference type="GO" id="GO:0005634">
    <property type="term" value="C:nucleus"/>
    <property type="evidence" value="ECO:0007669"/>
    <property type="project" value="UniProtKB-SubCell"/>
</dbReference>
<organism evidence="8 9">
    <name type="scientific">Colletotrichum godetiae</name>
    <dbReference type="NCBI Taxonomy" id="1209918"/>
    <lineage>
        <taxon>Eukaryota</taxon>
        <taxon>Fungi</taxon>
        <taxon>Dikarya</taxon>
        <taxon>Ascomycota</taxon>
        <taxon>Pezizomycotina</taxon>
        <taxon>Sordariomycetes</taxon>
        <taxon>Hypocreomycetidae</taxon>
        <taxon>Glomerellales</taxon>
        <taxon>Glomerellaceae</taxon>
        <taxon>Colletotrichum</taxon>
        <taxon>Colletotrichum acutatum species complex</taxon>
    </lineage>
</organism>
<dbReference type="InterPro" id="IPR007219">
    <property type="entry name" value="XnlR_reg_dom"/>
</dbReference>
<sequence>MAEPTEPLTARPESRPESRSPPTTAGIKRIRQACTSCRQKKIKCSGDRPRCINCRRVMQRCQYEPYSAVSTSLSGNSTALLLGLTKDTDLLQRISMIESKLAQLSDRETQEFSSAAFDEVNLTMEDHNPVEDQPQFHLDEHENVGGMPDVINLSSPNVPTTWRSGSSQSQTFNTFPPDSVTQSLVDTFFQWCHNQPYSYFHEGSFRQKLADGQLSKCVLLAVLASSLRFSEHEYYRDNRSDAIHSYAREAWLSVLGDHMTAEDSCNLEVAQATNILAVIDFTAGRTSSAWLKIGMAIRIAQDLQLMKEPGETLPLVEQEERRRSFWSIYLLDKLVSLGQHRHFAISDEDCHVRLPCDELTFRSGGWGQNVTLRKLLDWSTEVGVESGFPVAILASSALARCTRRLLHDRNTDETPPWDSKSEFASITSLLLLVESRLQVDQHPIKSDVDTYRLDDGIIDHPAMGHVIFARTVFHVCYCLLYHPFLVREQVRKVKCQVPSSFMRLASQKSYEHSRDLVKLLHDAEEVGCHLGASFYAYSACLAGSILSLHMHAEKDTDSQRHSELSSATQDSISILEGMAKFWDHAFKIHRRLLSFNANAYLFNSLLDSQLKSGMDPEWERALWSMIDYGEMCRESNLSIPSPKIPASSDSPTFPGLELGSEQILDLGLDAQQIPGVDEDMMNFDTPNIKYLLELASGGG</sequence>